<keyword evidence="2" id="KW-0812">Transmembrane</keyword>
<evidence type="ECO:0000313" key="3">
    <source>
        <dbReference type="EMBL" id="OIQ67339.1"/>
    </source>
</evidence>
<name>A0A1J5PPW6_9ZZZZ</name>
<evidence type="ECO:0000256" key="1">
    <source>
        <dbReference type="SAM" id="MobiDB-lite"/>
    </source>
</evidence>
<evidence type="ECO:0000256" key="2">
    <source>
        <dbReference type="SAM" id="Phobius"/>
    </source>
</evidence>
<dbReference type="AlphaFoldDB" id="A0A1J5PPW6"/>
<comment type="caution">
    <text evidence="3">The sequence shown here is derived from an EMBL/GenBank/DDBJ whole genome shotgun (WGS) entry which is preliminary data.</text>
</comment>
<keyword evidence="2" id="KW-0472">Membrane</keyword>
<organism evidence="3">
    <name type="scientific">mine drainage metagenome</name>
    <dbReference type="NCBI Taxonomy" id="410659"/>
    <lineage>
        <taxon>unclassified sequences</taxon>
        <taxon>metagenomes</taxon>
        <taxon>ecological metagenomes</taxon>
    </lineage>
</organism>
<dbReference type="EMBL" id="MLJW01005990">
    <property type="protein sequence ID" value="OIQ67339.1"/>
    <property type="molecule type" value="Genomic_DNA"/>
</dbReference>
<feature type="compositionally biased region" description="Basic and acidic residues" evidence="1">
    <location>
        <begin position="96"/>
        <end position="106"/>
    </location>
</feature>
<keyword evidence="2" id="KW-1133">Transmembrane helix</keyword>
<protein>
    <submittedName>
        <fullName evidence="3">Uncharacterized protein</fullName>
    </submittedName>
</protein>
<feature type="transmembrane region" description="Helical" evidence="2">
    <location>
        <begin position="26"/>
        <end position="51"/>
    </location>
</feature>
<feature type="region of interest" description="Disordered" evidence="1">
    <location>
        <begin position="82"/>
        <end position="106"/>
    </location>
</feature>
<proteinExistence type="predicted"/>
<accession>A0A1J5PPW6</accession>
<gene>
    <name evidence="3" type="ORF">GALL_510810</name>
</gene>
<sequence length="106" mass="10967">MMAGLVVSTIFGDVIGVIVIFLGGSLLQGLAATMLSGVGCMLGFSIFLAAVNWRRETVQIDDDQCLPTASALGAAANSRARLHGAGKSGPNVKHGLAREHHHSDVL</sequence>
<reference evidence="3" key="1">
    <citation type="submission" date="2016-10" db="EMBL/GenBank/DDBJ databases">
        <title>Sequence of Gallionella enrichment culture.</title>
        <authorList>
            <person name="Poehlein A."/>
            <person name="Muehling M."/>
            <person name="Daniel R."/>
        </authorList>
    </citation>
    <scope>NUCLEOTIDE SEQUENCE</scope>
</reference>